<evidence type="ECO:0000313" key="2">
    <source>
        <dbReference type="Proteomes" id="UP000010482"/>
    </source>
</evidence>
<dbReference type="HOGENOM" id="CLU_3151939_0_0_3"/>
<dbReference type="RefSeq" id="WP_015230510.1">
    <property type="nucleotide sequence ID" value="NC_019780.1"/>
</dbReference>
<dbReference type="KEGG" id="dsl:Dacsa_2990"/>
<organism evidence="1 2">
    <name type="scientific">Dactylococcopsis salina (strain PCC 8305)</name>
    <name type="common">Myxobactron salinum</name>
    <dbReference type="NCBI Taxonomy" id="13035"/>
    <lineage>
        <taxon>Bacteria</taxon>
        <taxon>Bacillati</taxon>
        <taxon>Cyanobacteriota</taxon>
        <taxon>Cyanophyceae</taxon>
        <taxon>Nodosilineales</taxon>
        <taxon>Cymatolegaceae</taxon>
        <taxon>Dactylococcopsis</taxon>
    </lineage>
</organism>
<gene>
    <name evidence="1" type="ORF">Dacsa_2990</name>
</gene>
<dbReference type="AlphaFoldDB" id="K9YX71"/>
<reference evidence="1" key="1">
    <citation type="submission" date="2012-04" db="EMBL/GenBank/DDBJ databases">
        <title>Finished genome of Dactylococcopsis salina PCC 8305.</title>
        <authorList>
            <consortium name="US DOE Joint Genome Institute"/>
            <person name="Gugger M."/>
            <person name="Coursin T."/>
            <person name="Rippka R."/>
            <person name="Tandeau De Marsac N."/>
            <person name="Huntemann M."/>
            <person name="Wei C.-L."/>
            <person name="Han J."/>
            <person name="Detter J.C."/>
            <person name="Han C."/>
            <person name="Tapia R."/>
            <person name="Daligault H."/>
            <person name="Chen A."/>
            <person name="Krypides N."/>
            <person name="Mavromatis K."/>
            <person name="Markowitz V."/>
            <person name="Szeto E."/>
            <person name="Ivanova N."/>
            <person name="Ovchinnikova G."/>
            <person name="Pagani I."/>
            <person name="Pati A."/>
            <person name="Goodwin L."/>
            <person name="Peters L."/>
            <person name="Pitluck S."/>
            <person name="Woyke T."/>
            <person name="Kerfeld C."/>
        </authorList>
    </citation>
    <scope>NUCLEOTIDE SEQUENCE [LARGE SCALE GENOMIC DNA]</scope>
    <source>
        <strain evidence="1">PCC 8305</strain>
    </source>
</reference>
<protein>
    <submittedName>
        <fullName evidence="1">Uncharacterized protein</fullName>
    </submittedName>
</protein>
<sequence>MTINAYAATEVGGKLQPFEYDPGSLGSEQLSSPRFEKRGFQTLLRNAL</sequence>
<evidence type="ECO:0000313" key="1">
    <source>
        <dbReference type="EMBL" id="AFZ51531.1"/>
    </source>
</evidence>
<keyword evidence="2" id="KW-1185">Reference proteome</keyword>
<dbReference type="Proteomes" id="UP000010482">
    <property type="component" value="Chromosome"/>
</dbReference>
<accession>K9YX71</accession>
<dbReference type="EMBL" id="CP003944">
    <property type="protein sequence ID" value="AFZ51531.1"/>
    <property type="molecule type" value="Genomic_DNA"/>
</dbReference>
<name>K9YX71_DACS8</name>
<proteinExistence type="predicted"/>